<evidence type="ECO:0000313" key="1">
    <source>
        <dbReference type="EMBL" id="SPD04843.1"/>
    </source>
</evidence>
<reference evidence="1" key="1">
    <citation type="submission" date="2018-02" db="EMBL/GenBank/DDBJ databases">
        <authorList>
            <person name="Cohen D.B."/>
            <person name="Kent A.D."/>
        </authorList>
    </citation>
    <scope>NUCLEOTIDE SEQUENCE</scope>
</reference>
<dbReference type="AlphaFoldDB" id="A0A2N9GZ82"/>
<name>A0A2N9GZ82_FAGSY</name>
<proteinExistence type="predicted"/>
<accession>A0A2N9GZ82</accession>
<protein>
    <submittedName>
        <fullName evidence="1">Uncharacterized protein</fullName>
    </submittedName>
</protein>
<organism evidence="1">
    <name type="scientific">Fagus sylvatica</name>
    <name type="common">Beechnut</name>
    <dbReference type="NCBI Taxonomy" id="28930"/>
    <lineage>
        <taxon>Eukaryota</taxon>
        <taxon>Viridiplantae</taxon>
        <taxon>Streptophyta</taxon>
        <taxon>Embryophyta</taxon>
        <taxon>Tracheophyta</taxon>
        <taxon>Spermatophyta</taxon>
        <taxon>Magnoliopsida</taxon>
        <taxon>eudicotyledons</taxon>
        <taxon>Gunneridae</taxon>
        <taxon>Pentapetalae</taxon>
        <taxon>rosids</taxon>
        <taxon>fabids</taxon>
        <taxon>Fagales</taxon>
        <taxon>Fagaceae</taxon>
        <taxon>Fagus</taxon>
    </lineage>
</organism>
<sequence>MASPPLCLSLLHSQVSLPPSLSQTHGQDQSCSGVAFFTVTVTLNSLSLGVCLGRPHCHHLGKS</sequence>
<gene>
    <name evidence="1" type="ORF">FSB_LOCUS32725</name>
</gene>
<dbReference type="EMBL" id="OIVN01002580">
    <property type="protein sequence ID" value="SPD04843.1"/>
    <property type="molecule type" value="Genomic_DNA"/>
</dbReference>